<gene>
    <name evidence="1" type="ORF">SD70_24885</name>
</gene>
<evidence type="ECO:0000313" key="1">
    <source>
        <dbReference type="EMBL" id="KIL38687.1"/>
    </source>
</evidence>
<comment type="caution">
    <text evidence="1">The sequence shown here is derived from an EMBL/GenBank/DDBJ whole genome shotgun (WGS) entry which is preliminary data.</text>
</comment>
<evidence type="ECO:0000313" key="2">
    <source>
        <dbReference type="Proteomes" id="UP000031967"/>
    </source>
</evidence>
<reference evidence="1 2" key="1">
    <citation type="submission" date="2014-12" db="EMBL/GenBank/DDBJ databases">
        <title>Draft genome sequence of Paenibacillus kamchatkensis strain B-2647.</title>
        <authorList>
            <person name="Karlyshev A.V."/>
            <person name="Kudryashova E.B."/>
        </authorList>
    </citation>
    <scope>NUCLEOTIDE SEQUENCE [LARGE SCALE GENOMIC DNA]</scope>
    <source>
        <strain evidence="1 2">VKM B-2647</strain>
    </source>
</reference>
<keyword evidence="2" id="KW-1185">Reference proteome</keyword>
<dbReference type="Proteomes" id="UP000031967">
    <property type="component" value="Unassembled WGS sequence"/>
</dbReference>
<accession>A0ABR5ACG0</accession>
<sequence>MTAKRCEVSLTEEMAGNVGVEEGERRKAMAFGMCLGLAKYFDTRLRQIELEYIDLLYAIKDADLVEQLHEEAYSNEPCRQGFERILNCIERYHQEQTKRNSLFPINQTPIKGR</sequence>
<proteinExistence type="predicted"/>
<dbReference type="EMBL" id="JXAK01000054">
    <property type="protein sequence ID" value="KIL38687.1"/>
    <property type="molecule type" value="Genomic_DNA"/>
</dbReference>
<name>A0ABR5ACG0_9BACL</name>
<protein>
    <submittedName>
        <fullName evidence="1">Uncharacterized protein</fullName>
    </submittedName>
</protein>
<dbReference type="RefSeq" id="WP_041050663.1">
    <property type="nucleotide sequence ID" value="NZ_JXAK01000054.1"/>
</dbReference>
<organism evidence="1 2">
    <name type="scientific">Gordoniibacillus kamchatkensis</name>
    <dbReference type="NCBI Taxonomy" id="1590651"/>
    <lineage>
        <taxon>Bacteria</taxon>
        <taxon>Bacillati</taxon>
        <taxon>Bacillota</taxon>
        <taxon>Bacilli</taxon>
        <taxon>Bacillales</taxon>
        <taxon>Paenibacillaceae</taxon>
        <taxon>Gordoniibacillus</taxon>
    </lineage>
</organism>